<reference evidence="2 3" key="1">
    <citation type="journal article" date="2015" name="Proc. Natl. Acad. Sci. U.S.A.">
        <title>The resurrection genome of Boea hygrometrica: A blueprint for survival of dehydration.</title>
        <authorList>
            <person name="Xiao L."/>
            <person name="Yang G."/>
            <person name="Zhang L."/>
            <person name="Yang X."/>
            <person name="Zhao S."/>
            <person name="Ji Z."/>
            <person name="Zhou Q."/>
            <person name="Hu M."/>
            <person name="Wang Y."/>
            <person name="Chen M."/>
            <person name="Xu Y."/>
            <person name="Jin H."/>
            <person name="Xiao X."/>
            <person name="Hu G."/>
            <person name="Bao F."/>
            <person name="Hu Y."/>
            <person name="Wan P."/>
            <person name="Li L."/>
            <person name="Deng X."/>
            <person name="Kuang T."/>
            <person name="Xiang C."/>
            <person name="Zhu J.K."/>
            <person name="Oliver M.J."/>
            <person name="He Y."/>
        </authorList>
    </citation>
    <scope>NUCLEOTIDE SEQUENCE [LARGE SCALE GENOMIC DNA]</scope>
    <source>
        <strain evidence="3">cv. XS01</strain>
    </source>
</reference>
<dbReference type="AlphaFoldDB" id="A0A2Z7AWF8"/>
<dbReference type="Proteomes" id="UP000250235">
    <property type="component" value="Unassembled WGS sequence"/>
</dbReference>
<evidence type="ECO:0000313" key="2">
    <source>
        <dbReference type="EMBL" id="KZV23572.1"/>
    </source>
</evidence>
<feature type="region of interest" description="Disordered" evidence="1">
    <location>
        <begin position="118"/>
        <end position="203"/>
    </location>
</feature>
<feature type="compositionally biased region" description="Polar residues" evidence="1">
    <location>
        <begin position="118"/>
        <end position="142"/>
    </location>
</feature>
<organism evidence="2 3">
    <name type="scientific">Dorcoceras hygrometricum</name>
    <dbReference type="NCBI Taxonomy" id="472368"/>
    <lineage>
        <taxon>Eukaryota</taxon>
        <taxon>Viridiplantae</taxon>
        <taxon>Streptophyta</taxon>
        <taxon>Embryophyta</taxon>
        <taxon>Tracheophyta</taxon>
        <taxon>Spermatophyta</taxon>
        <taxon>Magnoliopsida</taxon>
        <taxon>eudicotyledons</taxon>
        <taxon>Gunneridae</taxon>
        <taxon>Pentapetalae</taxon>
        <taxon>asterids</taxon>
        <taxon>lamiids</taxon>
        <taxon>Lamiales</taxon>
        <taxon>Gesneriaceae</taxon>
        <taxon>Didymocarpoideae</taxon>
        <taxon>Trichosporeae</taxon>
        <taxon>Loxocarpinae</taxon>
        <taxon>Dorcoceras</taxon>
    </lineage>
</organism>
<evidence type="ECO:0000256" key="1">
    <source>
        <dbReference type="SAM" id="MobiDB-lite"/>
    </source>
</evidence>
<evidence type="ECO:0000313" key="3">
    <source>
        <dbReference type="Proteomes" id="UP000250235"/>
    </source>
</evidence>
<protein>
    <submittedName>
        <fullName evidence="2">Uncharacterized protein</fullName>
    </submittedName>
</protein>
<sequence length="426" mass="46350">MTFRVVRTNQYNQDLGIIHSTNGNHLESPKEGSSIDHQVTIYLHAQNITMFPTNETCSTTQRHTLLLHILITPRGSRLPTYLPSGSISTSPRRHLPKLKGLPRIIGKKGTTTQLCSKISMNNQNPNQSDSAGYHDSVTTMDSQHGDSAGKSRLNDYQITREQEHSTNSSRKSTALPAHSELNKTARTNMKLQPTKPYLNSSGKIQQNGARSYQLTQLNPTSQTRLNHKGGHGVLLQQALRGPHRQSEYTHQQDYHLHHFNIQPLRVTVLPAPATTAGALPAGPPPGPAVPNLTSHGPNVVARGSTTLVKETHRAAAEHTAEGVLNAAADISSFAIQISPVVSTAESNFFSSDISCSTADSPDVKVADPPVVSTADSAEVKVADPPVVSTADSADFLLHQLVHIPLALQLVDIHVYKQILLFDKHHR</sequence>
<keyword evidence="3" id="KW-1185">Reference proteome</keyword>
<dbReference type="EMBL" id="KV013442">
    <property type="protein sequence ID" value="KZV23572.1"/>
    <property type="molecule type" value="Genomic_DNA"/>
</dbReference>
<proteinExistence type="predicted"/>
<feature type="compositionally biased region" description="Polar residues" evidence="1">
    <location>
        <begin position="182"/>
        <end position="203"/>
    </location>
</feature>
<feature type="compositionally biased region" description="Basic and acidic residues" evidence="1">
    <location>
        <begin position="143"/>
        <end position="164"/>
    </location>
</feature>
<gene>
    <name evidence="2" type="ORF">F511_36576</name>
</gene>
<accession>A0A2Z7AWF8</accession>
<name>A0A2Z7AWF8_9LAMI</name>